<organism evidence="2 3">
    <name type="scientific">Kroppenstedtia guangzhouensis</name>
    <dbReference type="NCBI Taxonomy" id="1274356"/>
    <lineage>
        <taxon>Bacteria</taxon>
        <taxon>Bacillati</taxon>
        <taxon>Bacillota</taxon>
        <taxon>Bacilli</taxon>
        <taxon>Bacillales</taxon>
        <taxon>Thermoactinomycetaceae</taxon>
        <taxon>Kroppenstedtia</taxon>
    </lineage>
</organism>
<feature type="signal peptide" evidence="1">
    <location>
        <begin position="1"/>
        <end position="22"/>
    </location>
</feature>
<dbReference type="Proteomes" id="UP000617979">
    <property type="component" value="Unassembled WGS sequence"/>
</dbReference>
<sequence>MHRKRIAVWVWLFLSVFLIASAKDPSQEEELLRVFDRRGAKIDRYMLHVGSRAPGNYSSADLQNLADRLSGELGLGEVQTKNMADGTRYEAHGKWNRNLQVKMAVINDRPGDSFVKPYISISAAGRGPLNQAHFFEAHGRLFRTLQKFRIDTNTHFSIQGKLPFEHRANRDDREELVNQVVRELGAEEVESMRTERTTSVSAHTPLFNGGLKTKGGTMNVQVAAKIGDDDRQIILTLGTPIITIEY</sequence>
<comment type="caution">
    <text evidence="2">The sequence shown here is derived from an EMBL/GenBank/DDBJ whole genome shotgun (WGS) entry which is preliminary data.</text>
</comment>
<dbReference type="InterPro" id="IPR014794">
    <property type="entry name" value="DUF1779"/>
</dbReference>
<proteinExistence type="predicted"/>
<evidence type="ECO:0000256" key="1">
    <source>
        <dbReference type="SAM" id="SignalP"/>
    </source>
</evidence>
<dbReference type="Pfam" id="PF08680">
    <property type="entry name" value="DUF1779"/>
    <property type="match status" value="1"/>
</dbReference>
<name>A0ABQ1GKZ0_9BACL</name>
<keyword evidence="1" id="KW-0732">Signal</keyword>
<evidence type="ECO:0000313" key="2">
    <source>
        <dbReference type="EMBL" id="GGA45697.1"/>
    </source>
</evidence>
<dbReference type="EMBL" id="BMEX01000005">
    <property type="protein sequence ID" value="GGA45697.1"/>
    <property type="molecule type" value="Genomic_DNA"/>
</dbReference>
<evidence type="ECO:0008006" key="4">
    <source>
        <dbReference type="Google" id="ProtNLM"/>
    </source>
</evidence>
<accession>A0ABQ1GKZ0</accession>
<dbReference type="RefSeq" id="WP_188432216.1">
    <property type="nucleotide sequence ID" value="NZ_BMEX01000005.1"/>
</dbReference>
<dbReference type="SUPFAM" id="SSF143842">
    <property type="entry name" value="YwmB-like"/>
    <property type="match status" value="1"/>
</dbReference>
<reference evidence="3" key="1">
    <citation type="journal article" date="2019" name="Int. J. Syst. Evol. Microbiol.">
        <title>The Global Catalogue of Microorganisms (GCM) 10K type strain sequencing project: providing services to taxonomists for standard genome sequencing and annotation.</title>
        <authorList>
            <consortium name="The Broad Institute Genomics Platform"/>
            <consortium name="The Broad Institute Genome Sequencing Center for Infectious Disease"/>
            <person name="Wu L."/>
            <person name="Ma J."/>
        </authorList>
    </citation>
    <scope>NUCLEOTIDE SEQUENCE [LARGE SCALE GENOMIC DNA]</scope>
    <source>
        <strain evidence="3">CGMCC 1.12404</strain>
    </source>
</reference>
<dbReference type="Gene3D" id="3.30.360.40">
    <property type="entry name" value="YwmB-like"/>
    <property type="match status" value="1"/>
</dbReference>
<gene>
    <name evidence="2" type="ORF">GCM10007416_18560</name>
</gene>
<feature type="chain" id="PRO_5045159670" description="TATA-box binding" evidence="1">
    <location>
        <begin position="23"/>
        <end position="246"/>
    </location>
</feature>
<evidence type="ECO:0000313" key="3">
    <source>
        <dbReference type="Proteomes" id="UP000617979"/>
    </source>
</evidence>
<keyword evidence="3" id="KW-1185">Reference proteome</keyword>
<dbReference type="InterPro" id="IPR036209">
    <property type="entry name" value="YwmB-like_sf"/>
</dbReference>
<protein>
    <recommendedName>
        <fullName evidence="4">TATA-box binding</fullName>
    </recommendedName>
</protein>